<dbReference type="RefSeq" id="WP_268008313.1">
    <property type="nucleotide sequence ID" value="NZ_BSUT01000001.1"/>
</dbReference>
<dbReference type="EMBL" id="CP104067">
    <property type="protein sequence ID" value="WAH44420.1"/>
    <property type="molecule type" value="Genomic_DNA"/>
</dbReference>
<proteinExistence type="predicted"/>
<name>A0ABY6ZR28_9BACL</name>
<reference evidence="1" key="1">
    <citation type="submission" date="2022-08" db="EMBL/GenBank/DDBJ databases">
        <title>Alicyclobacillus fastidiosus DSM 17978, complete genome.</title>
        <authorList>
            <person name="Wang Q."/>
            <person name="Cai R."/>
            <person name="Wang Z."/>
        </authorList>
    </citation>
    <scope>NUCLEOTIDE SEQUENCE</scope>
    <source>
        <strain evidence="1">DSM 17978</strain>
    </source>
</reference>
<gene>
    <name evidence="1" type="ORF">NZD89_14100</name>
</gene>
<keyword evidence="2" id="KW-1185">Reference proteome</keyword>
<evidence type="ECO:0000313" key="1">
    <source>
        <dbReference type="EMBL" id="WAH44420.1"/>
    </source>
</evidence>
<protein>
    <submittedName>
        <fullName evidence="1">Uncharacterized protein</fullName>
    </submittedName>
</protein>
<accession>A0ABY6ZR28</accession>
<dbReference type="Proteomes" id="UP001164761">
    <property type="component" value="Chromosome"/>
</dbReference>
<sequence length="96" mass="10575">MEIYRDSYTVLTTGEDEIGLPTLFIEYRGSEGSLSFTEIEVVRGKSDAGFVSLNEIQPITTVIIDALSQPEAFVFEVPADGDGQKLFNVIDSLRVI</sequence>
<evidence type="ECO:0000313" key="2">
    <source>
        <dbReference type="Proteomes" id="UP001164761"/>
    </source>
</evidence>
<organism evidence="1 2">
    <name type="scientific">Alicyclobacillus fastidiosus</name>
    <dbReference type="NCBI Taxonomy" id="392011"/>
    <lineage>
        <taxon>Bacteria</taxon>
        <taxon>Bacillati</taxon>
        <taxon>Bacillota</taxon>
        <taxon>Bacilli</taxon>
        <taxon>Bacillales</taxon>
        <taxon>Alicyclobacillaceae</taxon>
        <taxon>Alicyclobacillus</taxon>
    </lineage>
</organism>